<keyword evidence="2" id="KW-1185">Reference proteome</keyword>
<evidence type="ECO:0000313" key="1">
    <source>
        <dbReference type="EMBL" id="KAK4122988.1"/>
    </source>
</evidence>
<accession>A0AAN6TYD9</accession>
<organism evidence="1 2">
    <name type="scientific">Parathielavia appendiculata</name>
    <dbReference type="NCBI Taxonomy" id="2587402"/>
    <lineage>
        <taxon>Eukaryota</taxon>
        <taxon>Fungi</taxon>
        <taxon>Dikarya</taxon>
        <taxon>Ascomycota</taxon>
        <taxon>Pezizomycotina</taxon>
        <taxon>Sordariomycetes</taxon>
        <taxon>Sordariomycetidae</taxon>
        <taxon>Sordariales</taxon>
        <taxon>Chaetomiaceae</taxon>
        <taxon>Parathielavia</taxon>
    </lineage>
</organism>
<sequence length="431" mass="48366">MKACLRDMDFTSFVKYGENDLQPETPHLSISLHGPIELSLTPLPYPIRFIILRLAKNDATDSRPCFFRFDPSLDAFSPHGLVLLRHTWNRGRGGLQLVPVDHNQSAVGTPAGQEFEDNSQFIFELASPGDEVSLTATLPEQFYRAMGRDLHVFTLLFPGDDSVPWGWGTIQGGVVRRALKGENAGQMVVPGGARLNLKANYFSEYRTADWPWFQPATLAEPSERIPGAPYFTVTVKGSTSVKCYDRITVTLVFTYHGVTGTNGSLEVSTAPPVTFHSWALTSSRDFTFQVQRRRGAGSDWEDCQVLEDFSCCGPGPGRAYDEPDLEVSIGQQDEDFTSLRPGESWTETEWLNDWPDVSLPRDSMPGDQFRGRVKRSGVLDWWDWGTMEEHRETVVKLPCFVKGYVTEPKDIGGRPKLVVPASEWFEFTLIE</sequence>
<reference evidence="1" key="1">
    <citation type="journal article" date="2023" name="Mol. Phylogenet. Evol.">
        <title>Genome-scale phylogeny and comparative genomics of the fungal order Sordariales.</title>
        <authorList>
            <person name="Hensen N."/>
            <person name="Bonometti L."/>
            <person name="Westerberg I."/>
            <person name="Brannstrom I.O."/>
            <person name="Guillou S."/>
            <person name="Cros-Aarteil S."/>
            <person name="Calhoun S."/>
            <person name="Haridas S."/>
            <person name="Kuo A."/>
            <person name="Mondo S."/>
            <person name="Pangilinan J."/>
            <person name="Riley R."/>
            <person name="LaButti K."/>
            <person name="Andreopoulos B."/>
            <person name="Lipzen A."/>
            <person name="Chen C."/>
            <person name="Yan M."/>
            <person name="Daum C."/>
            <person name="Ng V."/>
            <person name="Clum A."/>
            <person name="Steindorff A."/>
            <person name="Ohm R.A."/>
            <person name="Martin F."/>
            <person name="Silar P."/>
            <person name="Natvig D.O."/>
            <person name="Lalanne C."/>
            <person name="Gautier V."/>
            <person name="Ament-Velasquez S.L."/>
            <person name="Kruys A."/>
            <person name="Hutchinson M.I."/>
            <person name="Powell A.J."/>
            <person name="Barry K."/>
            <person name="Miller A.N."/>
            <person name="Grigoriev I.V."/>
            <person name="Debuchy R."/>
            <person name="Gladieux P."/>
            <person name="Hiltunen Thoren M."/>
            <person name="Johannesson H."/>
        </authorList>
    </citation>
    <scope>NUCLEOTIDE SEQUENCE</scope>
    <source>
        <strain evidence="1">CBS 731.68</strain>
    </source>
</reference>
<dbReference type="GeneID" id="87824170"/>
<proteinExistence type="predicted"/>
<gene>
    <name evidence="1" type="ORF">N657DRAFT_443593</name>
</gene>
<name>A0AAN6TYD9_9PEZI</name>
<protein>
    <submittedName>
        <fullName evidence="1">Uncharacterized protein</fullName>
    </submittedName>
</protein>
<dbReference type="Proteomes" id="UP001302602">
    <property type="component" value="Unassembled WGS sequence"/>
</dbReference>
<dbReference type="EMBL" id="MU853229">
    <property type="protein sequence ID" value="KAK4122988.1"/>
    <property type="molecule type" value="Genomic_DNA"/>
</dbReference>
<reference evidence="1" key="2">
    <citation type="submission" date="2023-05" db="EMBL/GenBank/DDBJ databases">
        <authorList>
            <consortium name="Lawrence Berkeley National Laboratory"/>
            <person name="Steindorff A."/>
            <person name="Hensen N."/>
            <person name="Bonometti L."/>
            <person name="Westerberg I."/>
            <person name="Brannstrom I.O."/>
            <person name="Guillou S."/>
            <person name="Cros-Aarteil S."/>
            <person name="Calhoun S."/>
            <person name="Haridas S."/>
            <person name="Kuo A."/>
            <person name="Mondo S."/>
            <person name="Pangilinan J."/>
            <person name="Riley R."/>
            <person name="Labutti K."/>
            <person name="Andreopoulos B."/>
            <person name="Lipzen A."/>
            <person name="Chen C."/>
            <person name="Yanf M."/>
            <person name="Daum C."/>
            <person name="Ng V."/>
            <person name="Clum A."/>
            <person name="Ohm R."/>
            <person name="Martin F."/>
            <person name="Silar P."/>
            <person name="Natvig D."/>
            <person name="Lalanne C."/>
            <person name="Gautier V."/>
            <person name="Ament-Velasquez S.L."/>
            <person name="Kruys A."/>
            <person name="Hutchinson M.I."/>
            <person name="Powell A.J."/>
            <person name="Barry K."/>
            <person name="Miller A.N."/>
            <person name="Grigoriev I.V."/>
            <person name="Debuchy R."/>
            <person name="Gladieux P."/>
            <person name="Thoren M.H."/>
            <person name="Johannesson H."/>
        </authorList>
    </citation>
    <scope>NUCLEOTIDE SEQUENCE</scope>
    <source>
        <strain evidence="1">CBS 731.68</strain>
    </source>
</reference>
<dbReference type="AlphaFoldDB" id="A0AAN6TYD9"/>
<evidence type="ECO:0000313" key="2">
    <source>
        <dbReference type="Proteomes" id="UP001302602"/>
    </source>
</evidence>
<dbReference type="RefSeq" id="XP_062646759.1">
    <property type="nucleotide sequence ID" value="XM_062787400.1"/>
</dbReference>
<comment type="caution">
    <text evidence="1">The sequence shown here is derived from an EMBL/GenBank/DDBJ whole genome shotgun (WGS) entry which is preliminary data.</text>
</comment>